<dbReference type="SMART" id="SM00896">
    <property type="entry name" value="FDX-ACB"/>
    <property type="match status" value="1"/>
</dbReference>
<comment type="cofactor">
    <cofactor evidence="1">
        <name>Mg(2+)</name>
        <dbReference type="ChEBI" id="CHEBI:18420"/>
    </cofactor>
</comment>
<dbReference type="InterPro" id="IPR045864">
    <property type="entry name" value="aa-tRNA-synth_II/BPL/LPL"/>
</dbReference>
<feature type="domain" description="B5" evidence="11">
    <location>
        <begin position="4"/>
        <end position="78"/>
    </location>
</feature>
<dbReference type="PROSITE" id="PS51483">
    <property type="entry name" value="B5"/>
    <property type="match status" value="1"/>
</dbReference>
<keyword evidence="7" id="KW-0460">Magnesium</keyword>
<keyword evidence="9" id="KW-0030">Aminoacyl-tRNA synthetase</keyword>
<dbReference type="InterPro" id="IPR045060">
    <property type="entry name" value="Phe-tRNA-ligase_IIc_bsu"/>
</dbReference>
<dbReference type="SMART" id="SM00874">
    <property type="entry name" value="B5"/>
    <property type="match status" value="1"/>
</dbReference>
<dbReference type="InterPro" id="IPR005147">
    <property type="entry name" value="tRNA_synthase_B5-dom"/>
</dbReference>
<keyword evidence="3" id="KW-0436">Ligase</keyword>
<accession>A0A6J6F8P7</accession>
<evidence type="ECO:0000256" key="5">
    <source>
        <dbReference type="ARBA" id="ARBA00022741"/>
    </source>
</evidence>
<dbReference type="GO" id="GO:0006432">
    <property type="term" value="P:phenylalanyl-tRNA aminoacylation"/>
    <property type="evidence" value="ECO:0007669"/>
    <property type="project" value="InterPro"/>
</dbReference>
<keyword evidence="8" id="KW-0648">Protein biosynthesis</keyword>
<dbReference type="GO" id="GO:0003723">
    <property type="term" value="F:RNA binding"/>
    <property type="evidence" value="ECO:0007669"/>
    <property type="project" value="InterPro"/>
</dbReference>
<dbReference type="CDD" id="cd00769">
    <property type="entry name" value="PheRS_beta_core"/>
    <property type="match status" value="1"/>
</dbReference>
<dbReference type="Pfam" id="PF17759">
    <property type="entry name" value="tRNA_synthFbeta"/>
    <property type="match status" value="1"/>
</dbReference>
<evidence type="ECO:0000256" key="4">
    <source>
        <dbReference type="ARBA" id="ARBA00022723"/>
    </source>
</evidence>
<evidence type="ECO:0000256" key="6">
    <source>
        <dbReference type="ARBA" id="ARBA00022840"/>
    </source>
</evidence>
<dbReference type="Pfam" id="PF03484">
    <property type="entry name" value="B5"/>
    <property type="match status" value="1"/>
</dbReference>
<evidence type="ECO:0000313" key="12">
    <source>
        <dbReference type="EMBL" id="CAB4585211.1"/>
    </source>
</evidence>
<evidence type="ECO:0000256" key="7">
    <source>
        <dbReference type="ARBA" id="ARBA00022842"/>
    </source>
</evidence>
<dbReference type="SUPFAM" id="SSF55681">
    <property type="entry name" value="Class II aaRS and biotin synthetases"/>
    <property type="match status" value="1"/>
</dbReference>
<dbReference type="SUPFAM" id="SSF46955">
    <property type="entry name" value="Putative DNA-binding domain"/>
    <property type="match status" value="1"/>
</dbReference>
<evidence type="ECO:0000256" key="9">
    <source>
        <dbReference type="ARBA" id="ARBA00023146"/>
    </source>
</evidence>
<protein>
    <recommendedName>
        <fullName evidence="2">phenylalanine--tRNA ligase</fullName>
        <ecNumber evidence="2">6.1.1.20</ecNumber>
    </recommendedName>
</protein>
<dbReference type="InterPro" id="IPR036690">
    <property type="entry name" value="Fdx_antiC-bd_sf"/>
</dbReference>
<dbReference type="EC" id="6.1.1.20" evidence="2"/>
<evidence type="ECO:0000259" key="10">
    <source>
        <dbReference type="PROSITE" id="PS51447"/>
    </source>
</evidence>
<reference evidence="12" key="1">
    <citation type="submission" date="2020-05" db="EMBL/GenBank/DDBJ databases">
        <authorList>
            <person name="Chiriac C."/>
            <person name="Salcher M."/>
            <person name="Ghai R."/>
            <person name="Kavagutti S V."/>
        </authorList>
    </citation>
    <scope>NUCLEOTIDE SEQUENCE</scope>
</reference>
<dbReference type="PANTHER" id="PTHR10947:SF0">
    <property type="entry name" value="PHENYLALANINE--TRNA LIGASE BETA SUBUNIT"/>
    <property type="match status" value="1"/>
</dbReference>
<keyword evidence="5" id="KW-0547">Nucleotide-binding</keyword>
<proteinExistence type="predicted"/>
<organism evidence="12">
    <name type="scientific">freshwater metagenome</name>
    <dbReference type="NCBI Taxonomy" id="449393"/>
    <lineage>
        <taxon>unclassified sequences</taxon>
        <taxon>metagenomes</taxon>
        <taxon>ecological metagenomes</taxon>
    </lineage>
</organism>
<dbReference type="PANTHER" id="PTHR10947">
    <property type="entry name" value="PHENYLALANYL-TRNA SYNTHETASE BETA CHAIN AND LEUCINE-RICH REPEAT-CONTAINING PROTEIN 47"/>
    <property type="match status" value="1"/>
</dbReference>
<dbReference type="InterPro" id="IPR005121">
    <property type="entry name" value="Fdx_antiC-bd"/>
</dbReference>
<gene>
    <name evidence="12" type="ORF">UFOPK1726_01182</name>
</gene>
<keyword evidence="4" id="KW-0479">Metal-binding</keyword>
<evidence type="ECO:0000259" key="11">
    <source>
        <dbReference type="PROSITE" id="PS51483"/>
    </source>
</evidence>
<evidence type="ECO:0000256" key="1">
    <source>
        <dbReference type="ARBA" id="ARBA00001946"/>
    </source>
</evidence>
<evidence type="ECO:0000256" key="3">
    <source>
        <dbReference type="ARBA" id="ARBA00022598"/>
    </source>
</evidence>
<dbReference type="SUPFAM" id="SSF54991">
    <property type="entry name" value="Anticodon-binding domain of PheRS"/>
    <property type="match status" value="1"/>
</dbReference>
<dbReference type="InterPro" id="IPR009061">
    <property type="entry name" value="DNA-bd_dom_put_sf"/>
</dbReference>
<dbReference type="GO" id="GO:0004826">
    <property type="term" value="F:phenylalanine-tRNA ligase activity"/>
    <property type="evidence" value="ECO:0007669"/>
    <property type="project" value="UniProtKB-EC"/>
</dbReference>
<dbReference type="AlphaFoldDB" id="A0A6J6F8P7"/>
<feature type="domain" description="FDX-ACB" evidence="10">
    <location>
        <begin position="322"/>
        <end position="415"/>
    </location>
</feature>
<dbReference type="Gene3D" id="3.30.56.10">
    <property type="match status" value="1"/>
</dbReference>
<dbReference type="GO" id="GO:0005524">
    <property type="term" value="F:ATP binding"/>
    <property type="evidence" value="ECO:0007669"/>
    <property type="project" value="UniProtKB-KW"/>
</dbReference>
<dbReference type="Gene3D" id="3.30.930.10">
    <property type="entry name" value="Bira Bifunctional Protein, Domain 2"/>
    <property type="match status" value="1"/>
</dbReference>
<dbReference type="GO" id="GO:0000287">
    <property type="term" value="F:magnesium ion binding"/>
    <property type="evidence" value="ECO:0007669"/>
    <property type="project" value="InterPro"/>
</dbReference>
<sequence>MNPAELKAIELDFNKMNEIAGYDLSSTEVIRVLSAIGCSVHSQKPSIISAPSWRPDLLTTNDLAEEVLRVTGYDLIPTKLPVAPAGKGLTEKQRLLAQLRTYLAATGLSEILNYPFCSLDQINIFADGAPENLVKIANPLSEQEPYLRNSLLPGLVTAYQRNLGRGNTNISIFEIGSIFIGKPKSVLPKLKLPLNSSSLLDIDSSLPEQPVLLAIFLTGEKETQNPLRTSTNWQWSDSIAIASSILDQFSIEFEIRAGEALGFHPGRTAEIWASNQLVGVAGELHPKIQEEIGSPGRIAIAQLNFDLIAQIASKTVSAKEMSNYPVAKEDLAVVVPEGLPVAKLLTSIASLKLKELDSVEIFDIYQGSQIQSGSKSVALALKFRSFDHTLSADEISNLKGKILDILKNQYQAAIRD</sequence>
<evidence type="ECO:0000256" key="8">
    <source>
        <dbReference type="ARBA" id="ARBA00022917"/>
    </source>
</evidence>
<dbReference type="EMBL" id="CAEZTT010000183">
    <property type="protein sequence ID" value="CAB4585211.1"/>
    <property type="molecule type" value="Genomic_DNA"/>
</dbReference>
<evidence type="ECO:0000256" key="2">
    <source>
        <dbReference type="ARBA" id="ARBA00012814"/>
    </source>
</evidence>
<keyword evidence="6" id="KW-0067">ATP-binding</keyword>
<dbReference type="InterPro" id="IPR041616">
    <property type="entry name" value="PheRS_beta_core"/>
</dbReference>
<dbReference type="Pfam" id="PF03147">
    <property type="entry name" value="FDX-ACB"/>
    <property type="match status" value="1"/>
</dbReference>
<dbReference type="PROSITE" id="PS51447">
    <property type="entry name" value="FDX_ACB"/>
    <property type="match status" value="1"/>
</dbReference>
<dbReference type="Gene3D" id="3.30.70.380">
    <property type="entry name" value="Ferrodoxin-fold anticodon-binding domain"/>
    <property type="match status" value="1"/>
</dbReference>
<dbReference type="GO" id="GO:0009328">
    <property type="term" value="C:phenylalanine-tRNA ligase complex"/>
    <property type="evidence" value="ECO:0007669"/>
    <property type="project" value="TreeGrafter"/>
</dbReference>
<name>A0A6J6F8P7_9ZZZZ</name>